<evidence type="ECO:0000256" key="2">
    <source>
        <dbReference type="ARBA" id="ARBA00022475"/>
    </source>
</evidence>
<dbReference type="Pfam" id="PF13244">
    <property type="entry name" value="MbhD"/>
    <property type="match status" value="1"/>
</dbReference>
<feature type="transmembrane region" description="Helical" evidence="6">
    <location>
        <begin position="38"/>
        <end position="71"/>
    </location>
</feature>
<proteinExistence type="predicted"/>
<evidence type="ECO:0000259" key="7">
    <source>
        <dbReference type="Pfam" id="PF13244"/>
    </source>
</evidence>
<reference evidence="8 9" key="1">
    <citation type="submission" date="2017-07" db="EMBL/GenBank/DDBJ databases">
        <title>First draft Genome Sequence of Nocardia cerradoensis isolated from human infection.</title>
        <authorList>
            <person name="Carrasco G."/>
        </authorList>
    </citation>
    <scope>NUCLEOTIDE SEQUENCE [LARGE SCALE GENOMIC DNA]</scope>
    <source>
        <strain evidence="8 9">CNM20130759</strain>
    </source>
</reference>
<name>A0A231HFM8_9NOCA</name>
<keyword evidence="2" id="KW-1003">Cell membrane</keyword>
<keyword evidence="3 6" id="KW-0812">Transmembrane</keyword>
<organism evidence="8 9">
    <name type="scientific">Nocardia cerradoensis</name>
    <dbReference type="NCBI Taxonomy" id="85688"/>
    <lineage>
        <taxon>Bacteria</taxon>
        <taxon>Bacillati</taxon>
        <taxon>Actinomycetota</taxon>
        <taxon>Actinomycetes</taxon>
        <taxon>Mycobacteriales</taxon>
        <taxon>Nocardiaceae</taxon>
        <taxon>Nocardia</taxon>
    </lineage>
</organism>
<dbReference type="InterPro" id="IPR042106">
    <property type="entry name" value="Nuo/plastoQ_OxRdtase_6_NuoJ"/>
</dbReference>
<dbReference type="EMBL" id="NGAF01000001">
    <property type="protein sequence ID" value="OXR47750.1"/>
    <property type="molecule type" value="Genomic_DNA"/>
</dbReference>
<accession>A0A231HFM8</accession>
<sequence length="80" mass="8487">MNVLIILALVLVAVAATVVVWTENPQRQAVTLGVYGALLSPLFLVLGAPDVALSQIAVGTAVVPLMVLLAVRSVRRRRRS</sequence>
<gene>
    <name evidence="8" type="ORF">B7C42_00875</name>
</gene>
<dbReference type="GO" id="GO:0005886">
    <property type="term" value="C:plasma membrane"/>
    <property type="evidence" value="ECO:0007669"/>
    <property type="project" value="UniProtKB-SubCell"/>
</dbReference>
<evidence type="ECO:0000256" key="3">
    <source>
        <dbReference type="ARBA" id="ARBA00022692"/>
    </source>
</evidence>
<dbReference type="InterPro" id="IPR025383">
    <property type="entry name" value="MrpA_C/MbhD"/>
</dbReference>
<evidence type="ECO:0000313" key="9">
    <source>
        <dbReference type="Proteomes" id="UP000215506"/>
    </source>
</evidence>
<evidence type="ECO:0000256" key="6">
    <source>
        <dbReference type="SAM" id="Phobius"/>
    </source>
</evidence>
<evidence type="ECO:0000256" key="1">
    <source>
        <dbReference type="ARBA" id="ARBA00004651"/>
    </source>
</evidence>
<dbReference type="Proteomes" id="UP000215506">
    <property type="component" value="Unassembled WGS sequence"/>
</dbReference>
<comment type="caution">
    <text evidence="8">The sequence shown here is derived from an EMBL/GenBank/DDBJ whole genome shotgun (WGS) entry which is preliminary data.</text>
</comment>
<dbReference type="AlphaFoldDB" id="A0A231HFM8"/>
<evidence type="ECO:0000256" key="4">
    <source>
        <dbReference type="ARBA" id="ARBA00022989"/>
    </source>
</evidence>
<evidence type="ECO:0000256" key="5">
    <source>
        <dbReference type="ARBA" id="ARBA00023136"/>
    </source>
</evidence>
<keyword evidence="9" id="KW-1185">Reference proteome</keyword>
<evidence type="ECO:0000313" key="8">
    <source>
        <dbReference type="EMBL" id="OXR47750.1"/>
    </source>
</evidence>
<dbReference type="Gene3D" id="1.20.120.1200">
    <property type="entry name" value="NADH-ubiquinone/plastoquinone oxidoreductase chain 6, subunit NuoJ"/>
    <property type="match status" value="1"/>
</dbReference>
<feature type="domain" description="MrpA C-terminal/MbhD" evidence="7">
    <location>
        <begin position="10"/>
        <end position="76"/>
    </location>
</feature>
<comment type="subcellular location">
    <subcellularLocation>
        <location evidence="1">Cell membrane</location>
        <topology evidence="1">Multi-pass membrane protein</topology>
    </subcellularLocation>
</comment>
<protein>
    <recommendedName>
        <fullName evidence="7">MrpA C-terminal/MbhD domain-containing protein</fullName>
    </recommendedName>
</protein>
<keyword evidence="5 6" id="KW-0472">Membrane</keyword>
<dbReference type="RefSeq" id="WP_094024409.1">
    <property type="nucleotide sequence ID" value="NZ_NGAF01000001.1"/>
</dbReference>
<keyword evidence="4 6" id="KW-1133">Transmembrane helix</keyword>